<evidence type="ECO:0000313" key="3">
    <source>
        <dbReference type="Proteomes" id="UP001589716"/>
    </source>
</evidence>
<comment type="caution">
    <text evidence="2">The sequence shown here is derived from an EMBL/GenBank/DDBJ whole genome shotgun (WGS) entry which is preliminary data.</text>
</comment>
<name>A0ABV5QYG8_9ACTN</name>
<feature type="region of interest" description="Disordered" evidence="1">
    <location>
        <begin position="1"/>
        <end position="23"/>
    </location>
</feature>
<gene>
    <name evidence="2" type="ORF">ACFFTP_30140</name>
</gene>
<sequence>MTCEVTCASPAGRPDRRTRGYARAGTPVRLLIDREAAGEAVVRSGPDGGGDARNSAHEAGTRVPLPGPLGSGPGTSEF</sequence>
<keyword evidence="3" id="KW-1185">Reference proteome</keyword>
<organism evidence="2 3">
    <name type="scientific">Streptomyces roseoviridis</name>
    <dbReference type="NCBI Taxonomy" id="67361"/>
    <lineage>
        <taxon>Bacteria</taxon>
        <taxon>Bacillati</taxon>
        <taxon>Actinomycetota</taxon>
        <taxon>Actinomycetes</taxon>
        <taxon>Kitasatosporales</taxon>
        <taxon>Streptomycetaceae</taxon>
        <taxon>Streptomyces</taxon>
    </lineage>
</organism>
<evidence type="ECO:0000256" key="1">
    <source>
        <dbReference type="SAM" id="MobiDB-lite"/>
    </source>
</evidence>
<feature type="region of interest" description="Disordered" evidence="1">
    <location>
        <begin position="39"/>
        <end position="78"/>
    </location>
</feature>
<dbReference type="Proteomes" id="UP001589716">
    <property type="component" value="Unassembled WGS sequence"/>
</dbReference>
<proteinExistence type="predicted"/>
<dbReference type="RefSeq" id="WP_345486719.1">
    <property type="nucleotide sequence ID" value="NZ_BAAAWU010000001.1"/>
</dbReference>
<feature type="compositionally biased region" description="Gly residues" evidence="1">
    <location>
        <begin position="69"/>
        <end position="78"/>
    </location>
</feature>
<accession>A0ABV5QYG8</accession>
<evidence type="ECO:0000313" key="2">
    <source>
        <dbReference type="EMBL" id="MFB9558429.1"/>
    </source>
</evidence>
<dbReference type="EMBL" id="JBHMCT010000022">
    <property type="protein sequence ID" value="MFB9558429.1"/>
    <property type="molecule type" value="Genomic_DNA"/>
</dbReference>
<protein>
    <submittedName>
        <fullName evidence="2">Uncharacterized protein</fullName>
    </submittedName>
</protein>
<reference evidence="2 3" key="1">
    <citation type="submission" date="2024-09" db="EMBL/GenBank/DDBJ databases">
        <authorList>
            <person name="Sun Q."/>
            <person name="Mori K."/>
        </authorList>
    </citation>
    <scope>NUCLEOTIDE SEQUENCE [LARGE SCALE GENOMIC DNA]</scope>
    <source>
        <strain evidence="2 3">JCM 4414</strain>
    </source>
</reference>